<accession>A0A0H3DAA5</accession>
<evidence type="ECO:0000256" key="1">
    <source>
        <dbReference type="ARBA" id="ARBA00010928"/>
    </source>
</evidence>
<protein>
    <submittedName>
        <fullName evidence="5">Oxidoreductase domain-containing protein</fullName>
    </submittedName>
</protein>
<dbReference type="InterPro" id="IPR050984">
    <property type="entry name" value="Gfo/Idh/MocA_domain"/>
</dbReference>
<dbReference type="InterPro" id="IPR036291">
    <property type="entry name" value="NAD(P)-bd_dom_sf"/>
</dbReference>
<dbReference type="SUPFAM" id="SSF51735">
    <property type="entry name" value="NAD(P)-binding Rossmann-fold domains"/>
    <property type="match status" value="1"/>
</dbReference>
<dbReference type="Proteomes" id="UP000000328">
    <property type="component" value="Chromosome"/>
</dbReference>
<dbReference type="KEGG" id="amd:AMED_5447"/>
<dbReference type="OrthoDB" id="9815825at2"/>
<dbReference type="RefSeq" id="WP_013227267.1">
    <property type="nucleotide sequence ID" value="NC_014318.1"/>
</dbReference>
<dbReference type="Pfam" id="PF22725">
    <property type="entry name" value="GFO_IDH_MocA_C3"/>
    <property type="match status" value="1"/>
</dbReference>
<dbReference type="GeneID" id="92873155"/>
<gene>
    <name evidence="5" type="ordered locus">AMED_5447</name>
</gene>
<dbReference type="AlphaFoldDB" id="A0A0H3DAA5"/>
<evidence type="ECO:0000259" key="3">
    <source>
        <dbReference type="Pfam" id="PF01408"/>
    </source>
</evidence>
<comment type="similarity">
    <text evidence="1">Belongs to the Gfo/Idh/MocA family.</text>
</comment>
<dbReference type="InterPro" id="IPR000683">
    <property type="entry name" value="Gfo/Idh/MocA-like_OxRdtase_N"/>
</dbReference>
<dbReference type="GO" id="GO:0016491">
    <property type="term" value="F:oxidoreductase activity"/>
    <property type="evidence" value="ECO:0007669"/>
    <property type="project" value="UniProtKB-KW"/>
</dbReference>
<name>A0A0H3DAA5_AMYMU</name>
<dbReference type="PATRIC" id="fig|749927.5.peg.5645"/>
<dbReference type="InterPro" id="IPR055170">
    <property type="entry name" value="GFO_IDH_MocA-like_dom"/>
</dbReference>
<reference evidence="5 6" key="1">
    <citation type="journal article" date="2010" name="Cell Res.">
        <title>Complete genome sequence of the rifamycin SV-producing Amycolatopsis mediterranei U32 revealed its genetic characteristics in phylogeny and metabolism.</title>
        <authorList>
            <person name="Zhao W."/>
            <person name="Zhong Y."/>
            <person name="Yuan H."/>
            <person name="Wang J."/>
            <person name="Zheng H."/>
            <person name="Wang Y."/>
            <person name="Cen X."/>
            <person name="Xu F."/>
            <person name="Bai J."/>
            <person name="Han X."/>
            <person name="Lu G."/>
            <person name="Zhu Y."/>
            <person name="Shao Z."/>
            <person name="Yan H."/>
            <person name="Li C."/>
            <person name="Peng N."/>
            <person name="Zhang Z."/>
            <person name="Zhang Y."/>
            <person name="Lin W."/>
            <person name="Fan Y."/>
            <person name="Qin Z."/>
            <person name="Hu Y."/>
            <person name="Zhu B."/>
            <person name="Wang S."/>
            <person name="Ding X."/>
            <person name="Zhao G.P."/>
        </authorList>
    </citation>
    <scope>NUCLEOTIDE SEQUENCE [LARGE SCALE GENOMIC DNA]</scope>
    <source>
        <strain evidence="6">U-32</strain>
    </source>
</reference>
<evidence type="ECO:0000256" key="2">
    <source>
        <dbReference type="ARBA" id="ARBA00023002"/>
    </source>
</evidence>
<proteinExistence type="inferred from homology"/>
<evidence type="ECO:0000313" key="6">
    <source>
        <dbReference type="Proteomes" id="UP000000328"/>
    </source>
</evidence>
<dbReference type="PANTHER" id="PTHR22604">
    <property type="entry name" value="OXIDOREDUCTASES"/>
    <property type="match status" value="1"/>
</dbReference>
<dbReference type="Gene3D" id="3.30.360.10">
    <property type="entry name" value="Dihydrodipicolinate Reductase, domain 2"/>
    <property type="match status" value="1"/>
</dbReference>
<dbReference type="GO" id="GO:0000166">
    <property type="term" value="F:nucleotide binding"/>
    <property type="evidence" value="ECO:0007669"/>
    <property type="project" value="InterPro"/>
</dbReference>
<dbReference type="Gene3D" id="3.40.50.720">
    <property type="entry name" value="NAD(P)-binding Rossmann-like Domain"/>
    <property type="match status" value="1"/>
</dbReference>
<sequence>MVTAPRFGILGCADIAARKTVPAMATAGLRVTAVASRSAAKAAAFTARFGGEAVTGYAALLERPDVDAVYIPLPIALHQEWAEAALEAGKHVLVEKTATIGTAAAARLVELATARGLVVMENFAFPHHSQHAEVAELVTKGVVGEPRLITADFGIPPTAPSGIKYSGALGGGSLRETGCYPIRASWPYLRTPEVAGAVLVRSGEVDVSGSALLSDGEVAAQCSFGFVHTYRNAMSVWGSEGRLTLDWAFTPPATTRPVLRLESQDVREERTLPADDQFRNVLRHFASLIGDPAGRACEYETLLTQARLLEEVVARAS</sequence>
<feature type="domain" description="GFO/IDH/MocA-like oxidoreductase" evidence="4">
    <location>
        <begin position="132"/>
        <end position="243"/>
    </location>
</feature>
<dbReference type="HOGENOM" id="CLU_023194_5_0_11"/>
<dbReference type="EMBL" id="CP002000">
    <property type="protein sequence ID" value="ADJ47207.1"/>
    <property type="molecule type" value="Genomic_DNA"/>
</dbReference>
<evidence type="ECO:0000313" key="5">
    <source>
        <dbReference type="EMBL" id="ADJ47207.1"/>
    </source>
</evidence>
<evidence type="ECO:0000259" key="4">
    <source>
        <dbReference type="Pfam" id="PF22725"/>
    </source>
</evidence>
<feature type="domain" description="Gfo/Idh/MocA-like oxidoreductase N-terminal" evidence="3">
    <location>
        <begin position="6"/>
        <end position="123"/>
    </location>
</feature>
<dbReference type="SUPFAM" id="SSF55347">
    <property type="entry name" value="Glyceraldehyde-3-phosphate dehydrogenase-like, C-terminal domain"/>
    <property type="match status" value="1"/>
</dbReference>
<dbReference type="eggNOG" id="COG0673">
    <property type="taxonomic scope" value="Bacteria"/>
</dbReference>
<dbReference type="PANTHER" id="PTHR22604:SF105">
    <property type="entry name" value="TRANS-1,2-DIHYDROBENZENE-1,2-DIOL DEHYDROGENASE"/>
    <property type="match status" value="1"/>
</dbReference>
<dbReference type="Pfam" id="PF01408">
    <property type="entry name" value="GFO_IDH_MocA"/>
    <property type="match status" value="1"/>
</dbReference>
<keyword evidence="2" id="KW-0560">Oxidoreductase</keyword>
<organism evidence="5 6">
    <name type="scientific">Amycolatopsis mediterranei (strain U-32)</name>
    <dbReference type="NCBI Taxonomy" id="749927"/>
    <lineage>
        <taxon>Bacteria</taxon>
        <taxon>Bacillati</taxon>
        <taxon>Actinomycetota</taxon>
        <taxon>Actinomycetes</taxon>
        <taxon>Pseudonocardiales</taxon>
        <taxon>Pseudonocardiaceae</taxon>
        <taxon>Amycolatopsis</taxon>
    </lineage>
</organism>